<keyword evidence="2" id="KW-1185">Reference proteome</keyword>
<comment type="caution">
    <text evidence="1">The sequence shown here is derived from an EMBL/GenBank/DDBJ whole genome shotgun (WGS) entry which is preliminary data.</text>
</comment>
<accession>A0A0E3BUV2</accession>
<proteinExistence type="predicted"/>
<dbReference type="EMBL" id="AWTP01000148">
    <property type="protein sequence ID" value="KGH05743.1"/>
    <property type="molecule type" value="Genomic_DNA"/>
</dbReference>
<reference evidence="1 2" key="1">
    <citation type="submission" date="2013-09" db="EMBL/GenBank/DDBJ databases">
        <title>High correlation between genotypes and phenotypes of environmental bacteria Comamonas testosteroni strains.</title>
        <authorList>
            <person name="Liu L."/>
            <person name="Zhu W."/>
            <person name="Xia X."/>
            <person name="Xu B."/>
            <person name="Luo M."/>
            <person name="Wang G."/>
        </authorList>
    </citation>
    <scope>NUCLEOTIDE SEQUENCE [LARGE SCALE GENOMIC DNA]</scope>
    <source>
        <strain evidence="1 2">DF2</strain>
    </source>
</reference>
<gene>
    <name evidence="1" type="ORF">P608_23280</name>
</gene>
<protein>
    <submittedName>
        <fullName evidence="1">Uncharacterized protein</fullName>
    </submittedName>
</protein>
<evidence type="ECO:0000313" key="2">
    <source>
        <dbReference type="Proteomes" id="UP000029549"/>
    </source>
</evidence>
<organism evidence="1 2">
    <name type="scientific">Comamonas thiooxydans</name>
    <dbReference type="NCBI Taxonomy" id="363952"/>
    <lineage>
        <taxon>Bacteria</taxon>
        <taxon>Pseudomonadati</taxon>
        <taxon>Pseudomonadota</taxon>
        <taxon>Betaproteobacteria</taxon>
        <taxon>Burkholderiales</taxon>
        <taxon>Comamonadaceae</taxon>
        <taxon>Comamonas</taxon>
    </lineage>
</organism>
<evidence type="ECO:0000313" key="1">
    <source>
        <dbReference type="EMBL" id="KGH05743.1"/>
    </source>
</evidence>
<dbReference type="Proteomes" id="UP000029549">
    <property type="component" value="Unassembled WGS sequence"/>
</dbReference>
<name>A0A0E3BUV2_9BURK</name>
<sequence length="47" mass="5426">MQAMPTFSGELSRGWSQFAGYTFNRNTYERDINHQDLAVMLTLRGTL</sequence>
<dbReference type="AlphaFoldDB" id="A0A0E3BUV2"/>